<keyword evidence="5" id="KW-1185">Reference proteome</keyword>
<accession>A0AAC9D8G4</accession>
<evidence type="ECO:0000256" key="1">
    <source>
        <dbReference type="SAM" id="Phobius"/>
    </source>
</evidence>
<reference evidence="2 4" key="1">
    <citation type="submission" date="2016-08" db="EMBL/GenBank/DDBJ databases">
        <title>Complete genome sequence of Flavobacterium johnsoniae strain GSE09, a volatile-producing biocontrol agent isolated from cucumber (Cucumis sativus).</title>
        <authorList>
            <person name="Jeong J.-J."/>
            <person name="Oh J.Y."/>
            <person name="Jim Y.J."/>
            <person name="Sang M.K."/>
            <person name="Kim K.D."/>
        </authorList>
    </citation>
    <scope>NUCLEOTIDE SEQUENCE [LARGE SCALE GENOMIC DNA]</scope>
    <source>
        <strain evidence="2 4">GSE09</strain>
    </source>
</reference>
<reference evidence="3 5" key="2">
    <citation type="submission" date="2016-10" db="EMBL/GenBank/DDBJ databases">
        <authorList>
            <person name="Varghese N."/>
            <person name="Submissions S."/>
        </authorList>
    </citation>
    <scope>NUCLEOTIDE SEQUENCE [LARGE SCALE GENOMIC DNA]</scope>
    <source>
        <strain evidence="3 5">CGMCC 1.6859</strain>
    </source>
</reference>
<dbReference type="EMBL" id="FMVC01000002">
    <property type="protein sequence ID" value="SCY13073.1"/>
    <property type="molecule type" value="Genomic_DNA"/>
</dbReference>
<keyword evidence="1" id="KW-0472">Membrane</keyword>
<feature type="transmembrane region" description="Helical" evidence="1">
    <location>
        <begin position="75"/>
        <end position="100"/>
    </location>
</feature>
<evidence type="ECO:0000313" key="4">
    <source>
        <dbReference type="Proteomes" id="UP000093276"/>
    </source>
</evidence>
<dbReference type="EMBL" id="CP016907">
    <property type="protein sequence ID" value="AOC97412.1"/>
    <property type="molecule type" value="Genomic_DNA"/>
</dbReference>
<evidence type="ECO:0000313" key="5">
    <source>
        <dbReference type="Proteomes" id="UP000199307"/>
    </source>
</evidence>
<sequence>MLELLPFILLLLPILFQLILGTKTIYKPASIKFSSASWISFISYILLAFISYYIVNYNFSKRYEQYPNPIRCGMPLLGIVMASFFLLFILILIIVIQFLIKRRIENRSKRQSS</sequence>
<name>A0AAC9D8G4_9FLAO</name>
<keyword evidence="1" id="KW-0812">Transmembrane</keyword>
<organism evidence="2 4">
    <name type="scientific">Flavobacterium anhuiense</name>
    <dbReference type="NCBI Taxonomy" id="459526"/>
    <lineage>
        <taxon>Bacteria</taxon>
        <taxon>Pseudomonadati</taxon>
        <taxon>Bacteroidota</taxon>
        <taxon>Flavobacteriia</taxon>
        <taxon>Flavobacteriales</taxon>
        <taxon>Flavobacteriaceae</taxon>
        <taxon>Flavobacterium</taxon>
    </lineage>
</organism>
<dbReference type="AlphaFoldDB" id="A0AAC9D8G4"/>
<evidence type="ECO:0000313" key="3">
    <source>
        <dbReference type="EMBL" id="SCY13073.1"/>
    </source>
</evidence>
<dbReference type="Proteomes" id="UP000093276">
    <property type="component" value="Chromosome"/>
</dbReference>
<dbReference type="KEGG" id="fjg:BB050_04334"/>
<protein>
    <submittedName>
        <fullName evidence="2">Uncharacterized protein</fullName>
    </submittedName>
</protein>
<feature type="transmembrane region" description="Helical" evidence="1">
    <location>
        <begin position="6"/>
        <end position="26"/>
    </location>
</feature>
<dbReference type="Proteomes" id="UP000199307">
    <property type="component" value="Unassembled WGS sequence"/>
</dbReference>
<evidence type="ECO:0000313" key="2">
    <source>
        <dbReference type="EMBL" id="AOC97412.1"/>
    </source>
</evidence>
<feature type="transmembrane region" description="Helical" evidence="1">
    <location>
        <begin position="38"/>
        <end position="55"/>
    </location>
</feature>
<proteinExistence type="predicted"/>
<keyword evidence="1" id="KW-1133">Transmembrane helix</keyword>
<gene>
    <name evidence="2" type="ORF">BB050_04334</name>
    <name evidence="3" type="ORF">SAMN02927916_1208</name>
</gene>